<gene>
    <name evidence="1" type="ORF">BDN72DRAFT_963814</name>
</gene>
<protein>
    <submittedName>
        <fullName evidence="1">Uncharacterized protein</fullName>
    </submittedName>
</protein>
<dbReference type="EMBL" id="ML208515">
    <property type="protein sequence ID" value="TFK63598.1"/>
    <property type="molecule type" value="Genomic_DNA"/>
</dbReference>
<reference evidence="1 2" key="1">
    <citation type="journal article" date="2019" name="Nat. Ecol. Evol.">
        <title>Megaphylogeny resolves global patterns of mushroom evolution.</title>
        <authorList>
            <person name="Varga T."/>
            <person name="Krizsan K."/>
            <person name="Foldi C."/>
            <person name="Dima B."/>
            <person name="Sanchez-Garcia M."/>
            <person name="Sanchez-Ramirez S."/>
            <person name="Szollosi G.J."/>
            <person name="Szarkandi J.G."/>
            <person name="Papp V."/>
            <person name="Albert L."/>
            <person name="Andreopoulos W."/>
            <person name="Angelini C."/>
            <person name="Antonin V."/>
            <person name="Barry K.W."/>
            <person name="Bougher N.L."/>
            <person name="Buchanan P."/>
            <person name="Buyck B."/>
            <person name="Bense V."/>
            <person name="Catcheside P."/>
            <person name="Chovatia M."/>
            <person name="Cooper J."/>
            <person name="Damon W."/>
            <person name="Desjardin D."/>
            <person name="Finy P."/>
            <person name="Geml J."/>
            <person name="Haridas S."/>
            <person name="Hughes K."/>
            <person name="Justo A."/>
            <person name="Karasinski D."/>
            <person name="Kautmanova I."/>
            <person name="Kiss B."/>
            <person name="Kocsube S."/>
            <person name="Kotiranta H."/>
            <person name="LaButti K.M."/>
            <person name="Lechner B.E."/>
            <person name="Liimatainen K."/>
            <person name="Lipzen A."/>
            <person name="Lukacs Z."/>
            <person name="Mihaltcheva S."/>
            <person name="Morgado L.N."/>
            <person name="Niskanen T."/>
            <person name="Noordeloos M.E."/>
            <person name="Ohm R.A."/>
            <person name="Ortiz-Santana B."/>
            <person name="Ovrebo C."/>
            <person name="Racz N."/>
            <person name="Riley R."/>
            <person name="Savchenko A."/>
            <person name="Shiryaev A."/>
            <person name="Soop K."/>
            <person name="Spirin V."/>
            <person name="Szebenyi C."/>
            <person name="Tomsovsky M."/>
            <person name="Tulloss R.E."/>
            <person name="Uehling J."/>
            <person name="Grigoriev I.V."/>
            <person name="Vagvolgyi C."/>
            <person name="Papp T."/>
            <person name="Martin F.M."/>
            <person name="Miettinen O."/>
            <person name="Hibbett D.S."/>
            <person name="Nagy L.G."/>
        </authorList>
    </citation>
    <scope>NUCLEOTIDE SEQUENCE [LARGE SCALE GENOMIC DNA]</scope>
    <source>
        <strain evidence="1 2">NL-1719</strain>
    </source>
</reference>
<keyword evidence="2" id="KW-1185">Reference proteome</keyword>
<dbReference type="Proteomes" id="UP000308600">
    <property type="component" value="Unassembled WGS sequence"/>
</dbReference>
<proteinExistence type="predicted"/>
<organism evidence="1 2">
    <name type="scientific">Pluteus cervinus</name>
    <dbReference type="NCBI Taxonomy" id="181527"/>
    <lineage>
        <taxon>Eukaryota</taxon>
        <taxon>Fungi</taxon>
        <taxon>Dikarya</taxon>
        <taxon>Basidiomycota</taxon>
        <taxon>Agaricomycotina</taxon>
        <taxon>Agaricomycetes</taxon>
        <taxon>Agaricomycetidae</taxon>
        <taxon>Agaricales</taxon>
        <taxon>Pluteineae</taxon>
        <taxon>Pluteaceae</taxon>
        <taxon>Pluteus</taxon>
    </lineage>
</organism>
<evidence type="ECO:0000313" key="1">
    <source>
        <dbReference type="EMBL" id="TFK63598.1"/>
    </source>
</evidence>
<name>A0ACD3AD65_9AGAR</name>
<evidence type="ECO:0000313" key="2">
    <source>
        <dbReference type="Proteomes" id="UP000308600"/>
    </source>
</evidence>
<accession>A0ACD3AD65</accession>
<sequence length="1186" mass="127348">MEISDNPPGDSRPPDDTGQHRAHQNSSNRNRSYHNNRSQRSNPSSRDLDNSSHHDGDRSSRSQPQQQAANRGPRQPRQPPRDQSQQEQDRPPNQGQRPRRGPSGVNTGNVEGEAADSLAPSNSGNRPRRRNRPRPPGAPSSDVSTSSAPPAPHTSSSAGVQHVEDDQHLAPQPSHGNRRRKFGAALTEASSTTPSPSTATQPQNPSDRYKVKKPARSDNGPVADDLTSSLIHTLSTPPYPDCPICFVSIHPAQPTWSCSPSIPTLPPNNMEDTSSFVPQYCWTTFHVKCIRSWANKSVKEVSDAWRARGEEKHGDWRCPGCQGKREAVPSGYWCFCHTVQDPKLTRLATPHSCGNPCARVRESGCGHPCPMQCHPGPCPPCQVTTRLQCYCPRKQIVAFKCGAERGKATRNLSCGDVCGRMLNCGKHSCDRVCHEGECGSCLVVEEVKCLCGKEEKGVLCGEGEERVCEVELPDGKRDKWVGRYTCSNMCLRPFDCGIHKCEKPCHVPSVKPETCPLSPSAITHCPCGKHRIAPLSSPTSPEYKFPARERCTSPIPTCQSICSKPLSKCDHFCQQKCHTGPCPPCYVKIVRPCRCGHTTKTIRCFELFNLSTTESLEPQEKEILCDKPCMALRACGRHQCRRICCPLASLAATAAKKGKKKVTMSTLNSADTVGVGEERGGLHECDLVCGRMLSCGNHRCEEKDHKGVCPPCLRSSFEEMICFCGRTVLEPPVPCGTVMKCTYPCPLPPPPCGHPRTQHACHEDTVSCPPCSFLATKACACGKKMVGNVKCSLETSKVSCGTVCGKLMKCGFHHCERLCHNDDCGDCTTACGKSRKLCLPSHHPCTRPCHAPSSCPEDDPCQALIPITCPCGRIKQSVHCGRCPSNPNPKGATGGSLKCTNECGIAKRNARLADALGITPESRGGDRVTYGDSVVQFAKANAKFVGVAEKAFNDFVTSDKRVQVLPHMPPERRKFVHDLAIAYRVDTQMIDQEPHRSVQLIRRVDTRVPSPLLSQYLTTLGPSVNLGKLADLRNVGVSPASTGTSTPVGGSWRSGSTSTLLAPTPSSSLASAIAAPKPMGWGSRPSNVVTPKGWTAAVAGGSGASSSPTPGRSINSTPVTAATGGSRLGSAATSKPSAVGGGSRPGSVGPSGGVHAHVGAGESQNQNQSVATGEDVDVPDDWEDDT</sequence>